<protein>
    <recommendedName>
        <fullName evidence="2">G domain-containing protein</fullName>
    </recommendedName>
</protein>
<dbReference type="InParanoid" id="A0A0D0BSF4"/>
<sequence length="295" mass="32470">MDISLYVLPLCVDGSYLRRVALDTNSILHDNQISSSQYGECHHDQQSVAEIPGSSSQLSPPTSLSNRETRARGRNVVIFGETGVGKSSIINIIAQQELAETSNDAAGCTSSSEHYLAEISSQRFVLVDTAGLNEGTEGTVPAAKAERQLKSLLRKLMSPGSDGIGLLVYCVRNTTAPHALARDYNTFYVGICQKKVPIVVVVTGLEGETRMEDWWDTNEEKLKNHDMQFADHACVTVLQEYPGIPEVFTHHIKESFEILRNLIVNNCSDLALTTAGSSVLRERGAPWRHRGQRTE</sequence>
<evidence type="ECO:0000256" key="1">
    <source>
        <dbReference type="SAM" id="MobiDB-lite"/>
    </source>
</evidence>
<dbReference type="PANTHER" id="PTHR42714:SF2">
    <property type="entry name" value="TRNA MODIFICATION GTPASE GTPBP3, MITOCHONDRIAL"/>
    <property type="match status" value="1"/>
</dbReference>
<dbReference type="AlphaFoldDB" id="A0A0D0BSF4"/>
<feature type="domain" description="G" evidence="2">
    <location>
        <begin position="75"/>
        <end position="155"/>
    </location>
</feature>
<accession>A0A0D0BSF4</accession>
<keyword evidence="4" id="KW-1185">Reference proteome</keyword>
<dbReference type="CDD" id="cd00882">
    <property type="entry name" value="Ras_like_GTPase"/>
    <property type="match status" value="1"/>
</dbReference>
<dbReference type="Pfam" id="PF01926">
    <property type="entry name" value="MMR_HSR1"/>
    <property type="match status" value="1"/>
</dbReference>
<dbReference type="InterPro" id="IPR006073">
    <property type="entry name" value="GTP-bd"/>
</dbReference>
<dbReference type="SUPFAM" id="SSF52540">
    <property type="entry name" value="P-loop containing nucleoside triphosphate hydrolases"/>
    <property type="match status" value="1"/>
</dbReference>
<evidence type="ECO:0000313" key="4">
    <source>
        <dbReference type="Proteomes" id="UP000054485"/>
    </source>
</evidence>
<dbReference type="InterPro" id="IPR027417">
    <property type="entry name" value="P-loop_NTPase"/>
</dbReference>
<dbReference type="GO" id="GO:0005737">
    <property type="term" value="C:cytoplasm"/>
    <property type="evidence" value="ECO:0007669"/>
    <property type="project" value="TreeGrafter"/>
</dbReference>
<evidence type="ECO:0000313" key="3">
    <source>
        <dbReference type="EMBL" id="KIK48592.1"/>
    </source>
</evidence>
<proteinExistence type="predicted"/>
<name>A0A0D0BSF4_9AGAM</name>
<dbReference type="GO" id="GO:0005525">
    <property type="term" value="F:GTP binding"/>
    <property type="evidence" value="ECO:0007669"/>
    <property type="project" value="InterPro"/>
</dbReference>
<dbReference type="EMBL" id="KN835137">
    <property type="protein sequence ID" value="KIK48592.1"/>
    <property type="molecule type" value="Genomic_DNA"/>
</dbReference>
<dbReference type="InterPro" id="IPR025662">
    <property type="entry name" value="Sigma_54_int_dom_ATP-bd_1"/>
</dbReference>
<dbReference type="GO" id="GO:0030488">
    <property type="term" value="P:tRNA methylation"/>
    <property type="evidence" value="ECO:0007669"/>
    <property type="project" value="TreeGrafter"/>
</dbReference>
<evidence type="ECO:0000259" key="2">
    <source>
        <dbReference type="Pfam" id="PF01926"/>
    </source>
</evidence>
<reference evidence="3 4" key="1">
    <citation type="submission" date="2014-04" db="EMBL/GenBank/DDBJ databases">
        <authorList>
            <consortium name="DOE Joint Genome Institute"/>
            <person name="Kuo A."/>
            <person name="Ruytinx J."/>
            <person name="Rineau F."/>
            <person name="Colpaert J."/>
            <person name="Kohler A."/>
            <person name="Nagy L.G."/>
            <person name="Floudas D."/>
            <person name="Copeland A."/>
            <person name="Barry K.W."/>
            <person name="Cichocki N."/>
            <person name="Veneault-Fourrey C."/>
            <person name="LaButti K."/>
            <person name="Lindquist E.A."/>
            <person name="Lipzen A."/>
            <person name="Lundell T."/>
            <person name="Morin E."/>
            <person name="Murat C."/>
            <person name="Sun H."/>
            <person name="Tunlid A."/>
            <person name="Henrissat B."/>
            <person name="Grigoriev I.V."/>
            <person name="Hibbett D.S."/>
            <person name="Martin F."/>
            <person name="Nordberg H.P."/>
            <person name="Cantor M.N."/>
            <person name="Hua S.X."/>
        </authorList>
    </citation>
    <scope>NUCLEOTIDE SEQUENCE [LARGE SCALE GENOMIC DNA]</scope>
    <source>
        <strain evidence="3 4">UH-Slu-Lm8-n1</strain>
    </source>
</reference>
<dbReference type="Proteomes" id="UP000054485">
    <property type="component" value="Unassembled WGS sequence"/>
</dbReference>
<reference evidence="4" key="2">
    <citation type="submission" date="2015-01" db="EMBL/GenBank/DDBJ databases">
        <title>Evolutionary Origins and Diversification of the Mycorrhizal Mutualists.</title>
        <authorList>
            <consortium name="DOE Joint Genome Institute"/>
            <consortium name="Mycorrhizal Genomics Consortium"/>
            <person name="Kohler A."/>
            <person name="Kuo A."/>
            <person name="Nagy L.G."/>
            <person name="Floudas D."/>
            <person name="Copeland A."/>
            <person name="Barry K.W."/>
            <person name="Cichocki N."/>
            <person name="Veneault-Fourrey C."/>
            <person name="LaButti K."/>
            <person name="Lindquist E.A."/>
            <person name="Lipzen A."/>
            <person name="Lundell T."/>
            <person name="Morin E."/>
            <person name="Murat C."/>
            <person name="Riley R."/>
            <person name="Ohm R."/>
            <person name="Sun H."/>
            <person name="Tunlid A."/>
            <person name="Henrissat B."/>
            <person name="Grigoriev I.V."/>
            <person name="Hibbett D.S."/>
            <person name="Martin F."/>
        </authorList>
    </citation>
    <scope>NUCLEOTIDE SEQUENCE [LARGE SCALE GENOMIC DNA]</scope>
    <source>
        <strain evidence="4">UH-Slu-Lm8-n1</strain>
    </source>
</reference>
<dbReference type="GO" id="GO:0002098">
    <property type="term" value="P:tRNA wobble uridine modification"/>
    <property type="evidence" value="ECO:0007669"/>
    <property type="project" value="TreeGrafter"/>
</dbReference>
<dbReference type="OrthoDB" id="8954335at2759"/>
<dbReference type="STRING" id="930992.A0A0D0BSF4"/>
<organism evidence="3 4">
    <name type="scientific">Suillus luteus UH-Slu-Lm8-n1</name>
    <dbReference type="NCBI Taxonomy" id="930992"/>
    <lineage>
        <taxon>Eukaryota</taxon>
        <taxon>Fungi</taxon>
        <taxon>Dikarya</taxon>
        <taxon>Basidiomycota</taxon>
        <taxon>Agaricomycotina</taxon>
        <taxon>Agaricomycetes</taxon>
        <taxon>Agaricomycetidae</taxon>
        <taxon>Boletales</taxon>
        <taxon>Suillineae</taxon>
        <taxon>Suillaceae</taxon>
        <taxon>Suillus</taxon>
    </lineage>
</organism>
<dbReference type="HOGENOM" id="CLU_943909_0_0_1"/>
<dbReference type="Gene3D" id="3.40.50.300">
    <property type="entry name" value="P-loop containing nucleotide triphosphate hydrolases"/>
    <property type="match status" value="1"/>
</dbReference>
<dbReference type="PROSITE" id="PS00675">
    <property type="entry name" value="SIGMA54_INTERACT_1"/>
    <property type="match status" value="1"/>
</dbReference>
<feature type="compositionally biased region" description="Low complexity" evidence="1">
    <location>
        <begin position="54"/>
        <end position="65"/>
    </location>
</feature>
<gene>
    <name evidence="3" type="ORF">CY34DRAFT_631439</name>
</gene>
<dbReference type="PANTHER" id="PTHR42714">
    <property type="entry name" value="TRNA MODIFICATION GTPASE GTPBP3"/>
    <property type="match status" value="1"/>
</dbReference>
<feature type="region of interest" description="Disordered" evidence="1">
    <location>
        <begin position="39"/>
        <end position="69"/>
    </location>
</feature>